<dbReference type="InterPro" id="IPR050776">
    <property type="entry name" value="Ank_Repeat/CDKN_Inhibitor"/>
</dbReference>
<feature type="compositionally biased region" description="Basic residues" evidence="4">
    <location>
        <begin position="218"/>
        <end position="227"/>
    </location>
</feature>
<keyword evidence="1" id="KW-0677">Repeat</keyword>
<feature type="compositionally biased region" description="Polar residues" evidence="4">
    <location>
        <begin position="245"/>
        <end position="256"/>
    </location>
</feature>
<dbReference type="PANTHER" id="PTHR24201">
    <property type="entry name" value="ANK_REP_REGION DOMAIN-CONTAINING PROTEIN"/>
    <property type="match status" value="1"/>
</dbReference>
<dbReference type="SUPFAM" id="SSF48403">
    <property type="entry name" value="Ankyrin repeat"/>
    <property type="match status" value="1"/>
</dbReference>
<keyword evidence="6" id="KW-1185">Reference proteome</keyword>
<dbReference type="PROSITE" id="PS50088">
    <property type="entry name" value="ANK_REPEAT"/>
    <property type="match status" value="2"/>
</dbReference>
<feature type="region of interest" description="Disordered" evidence="4">
    <location>
        <begin position="332"/>
        <end position="365"/>
    </location>
</feature>
<dbReference type="Pfam" id="PF12796">
    <property type="entry name" value="Ank_2"/>
    <property type="match status" value="1"/>
</dbReference>
<reference evidence="5" key="2">
    <citation type="submission" date="2019-07" db="EMBL/GenBank/DDBJ databases">
        <authorList>
            <person name="Seetharam A."/>
            <person name="Woodhouse M."/>
            <person name="Cannon E."/>
        </authorList>
    </citation>
    <scope>NUCLEOTIDE SEQUENCE [LARGE SCALE GENOMIC DNA]</scope>
    <source>
        <strain evidence="5">cv. B73</strain>
    </source>
</reference>
<reference evidence="5" key="3">
    <citation type="submission" date="2021-05" db="UniProtKB">
        <authorList>
            <consortium name="EnsemblPlants"/>
        </authorList>
    </citation>
    <scope>IDENTIFICATION</scope>
    <source>
        <strain evidence="5">cv. B73</strain>
    </source>
</reference>
<evidence type="ECO:0000313" key="5">
    <source>
        <dbReference type="EnsemblPlants" id="Zm00001eb269490_P003"/>
    </source>
</evidence>
<feature type="repeat" description="ANK" evidence="3">
    <location>
        <begin position="78"/>
        <end position="110"/>
    </location>
</feature>
<feature type="compositionally biased region" description="Basic and acidic residues" evidence="4">
    <location>
        <begin position="141"/>
        <end position="155"/>
    </location>
</feature>
<dbReference type="PROSITE" id="PS50297">
    <property type="entry name" value="ANK_REP_REGION"/>
    <property type="match status" value="2"/>
</dbReference>
<protein>
    <submittedName>
        <fullName evidence="5">Uncharacterized protein</fullName>
    </submittedName>
</protein>
<name>A0A804PTL3_MAIZE</name>
<dbReference type="Proteomes" id="UP000007305">
    <property type="component" value="Chromosome 6"/>
</dbReference>
<dbReference type="AlphaFoldDB" id="A0A804PTL3"/>
<organism evidence="5 6">
    <name type="scientific">Zea mays</name>
    <name type="common">Maize</name>
    <dbReference type="NCBI Taxonomy" id="4577"/>
    <lineage>
        <taxon>Eukaryota</taxon>
        <taxon>Viridiplantae</taxon>
        <taxon>Streptophyta</taxon>
        <taxon>Embryophyta</taxon>
        <taxon>Tracheophyta</taxon>
        <taxon>Spermatophyta</taxon>
        <taxon>Magnoliopsida</taxon>
        <taxon>Liliopsida</taxon>
        <taxon>Poales</taxon>
        <taxon>Poaceae</taxon>
        <taxon>PACMAD clade</taxon>
        <taxon>Panicoideae</taxon>
        <taxon>Andropogonodae</taxon>
        <taxon>Andropogoneae</taxon>
        <taxon>Tripsacinae</taxon>
        <taxon>Zea</taxon>
    </lineage>
</organism>
<accession>A0A804PTL3</accession>
<dbReference type="EnsemblPlants" id="Zm00001eb269490_T003">
    <property type="protein sequence ID" value="Zm00001eb269490_P003"/>
    <property type="gene ID" value="Zm00001eb269490"/>
</dbReference>
<sequence length="365" mass="38152">MGNALGCAGLGERLAASARNGDAAEVRRLLEENPGLARCAAVGSSLNSPLHLAAAKGHHEIAALLLENGAEVNARNLSGETALMQACRFGHWEVVQTLLVFGCNVSVQGGQPERPDGAAPGGSGRPRHVRAPAAGRRRRRQEQAREQGGQRRRDGAAPGGAARARGLRAPAGGRARRRRRADAALHGGPHGGHRRRERAAALRRRGRRGQVLPDPRGARGRQGRRQLQRAGGSRWTWPGRGAASGWSTSCPPSLTCASPGSRPPPTSRRRSPARSPSQGTAACFSTRRSWTAAAPTPARSAWKDPVTSQPKCAGTSCAPSARWTCALWSSPTTCPGSPAPSPARCAGAPSPRSGCGPRRTSPSLT</sequence>
<dbReference type="InterPro" id="IPR002110">
    <property type="entry name" value="Ankyrin_rpt"/>
</dbReference>
<proteinExistence type="predicted"/>
<feature type="compositionally biased region" description="Basic residues" evidence="4">
    <location>
        <begin position="191"/>
        <end position="208"/>
    </location>
</feature>
<gene>
    <name evidence="5" type="primary">LOC107275242</name>
</gene>
<feature type="compositionally biased region" description="Basic residues" evidence="4">
    <location>
        <begin position="125"/>
        <end position="140"/>
    </location>
</feature>
<evidence type="ECO:0000256" key="1">
    <source>
        <dbReference type="ARBA" id="ARBA00022737"/>
    </source>
</evidence>
<evidence type="ECO:0000313" key="6">
    <source>
        <dbReference type="Proteomes" id="UP000007305"/>
    </source>
</evidence>
<keyword evidence="2 3" id="KW-0040">ANK repeat</keyword>
<dbReference type="SMART" id="SM00248">
    <property type="entry name" value="ANK"/>
    <property type="match status" value="2"/>
</dbReference>
<dbReference type="InterPro" id="IPR036770">
    <property type="entry name" value="Ankyrin_rpt-contain_sf"/>
</dbReference>
<dbReference type="Gene3D" id="1.25.40.20">
    <property type="entry name" value="Ankyrin repeat-containing domain"/>
    <property type="match status" value="1"/>
</dbReference>
<dbReference type="Gramene" id="Zm00001eb269490_T003">
    <property type="protein sequence ID" value="Zm00001eb269490_P003"/>
    <property type="gene ID" value="Zm00001eb269490"/>
</dbReference>
<dbReference type="PANTHER" id="PTHR24201:SF16">
    <property type="entry name" value="ANKYRIN-1-LIKE-RELATED"/>
    <property type="match status" value="1"/>
</dbReference>
<feature type="compositionally biased region" description="Low complexity" evidence="4">
    <location>
        <begin position="159"/>
        <end position="173"/>
    </location>
</feature>
<feature type="repeat" description="ANK" evidence="3">
    <location>
        <begin position="45"/>
        <end position="77"/>
    </location>
</feature>
<feature type="region of interest" description="Disordered" evidence="4">
    <location>
        <begin position="111"/>
        <end position="313"/>
    </location>
</feature>
<evidence type="ECO:0000256" key="4">
    <source>
        <dbReference type="SAM" id="MobiDB-lite"/>
    </source>
</evidence>
<reference evidence="6" key="1">
    <citation type="journal article" date="2009" name="Science">
        <title>The B73 maize genome: complexity, diversity, and dynamics.</title>
        <authorList>
            <person name="Schnable P.S."/>
            <person name="Ware D."/>
            <person name="Fulton R.S."/>
            <person name="Stein J.C."/>
            <person name="Wei F."/>
            <person name="Pasternak S."/>
            <person name="Liang C."/>
            <person name="Zhang J."/>
            <person name="Fulton L."/>
            <person name="Graves T.A."/>
            <person name="Minx P."/>
            <person name="Reily A.D."/>
            <person name="Courtney L."/>
            <person name="Kruchowski S.S."/>
            <person name="Tomlinson C."/>
            <person name="Strong C."/>
            <person name="Delehaunty K."/>
            <person name="Fronick C."/>
            <person name="Courtney B."/>
            <person name="Rock S.M."/>
            <person name="Belter E."/>
            <person name="Du F."/>
            <person name="Kim K."/>
            <person name="Abbott R.M."/>
            <person name="Cotton M."/>
            <person name="Levy A."/>
            <person name="Marchetto P."/>
            <person name="Ochoa K."/>
            <person name="Jackson S.M."/>
            <person name="Gillam B."/>
            <person name="Chen W."/>
            <person name="Yan L."/>
            <person name="Higginbotham J."/>
            <person name="Cardenas M."/>
            <person name="Waligorski J."/>
            <person name="Applebaum E."/>
            <person name="Phelps L."/>
            <person name="Falcone J."/>
            <person name="Kanchi K."/>
            <person name="Thane T."/>
            <person name="Scimone A."/>
            <person name="Thane N."/>
            <person name="Henke J."/>
            <person name="Wang T."/>
            <person name="Ruppert J."/>
            <person name="Shah N."/>
            <person name="Rotter K."/>
            <person name="Hodges J."/>
            <person name="Ingenthron E."/>
            <person name="Cordes M."/>
            <person name="Kohlberg S."/>
            <person name="Sgro J."/>
            <person name="Delgado B."/>
            <person name="Mead K."/>
            <person name="Chinwalla A."/>
            <person name="Leonard S."/>
            <person name="Crouse K."/>
            <person name="Collura K."/>
            <person name="Kudrna D."/>
            <person name="Currie J."/>
            <person name="He R."/>
            <person name="Angelova A."/>
            <person name="Rajasekar S."/>
            <person name="Mueller T."/>
            <person name="Lomeli R."/>
            <person name="Scara G."/>
            <person name="Ko A."/>
            <person name="Delaney K."/>
            <person name="Wissotski M."/>
            <person name="Lopez G."/>
            <person name="Campos D."/>
            <person name="Braidotti M."/>
            <person name="Ashley E."/>
            <person name="Golser W."/>
            <person name="Kim H."/>
            <person name="Lee S."/>
            <person name="Lin J."/>
            <person name="Dujmic Z."/>
            <person name="Kim W."/>
            <person name="Talag J."/>
            <person name="Zuccolo A."/>
            <person name="Fan C."/>
            <person name="Sebastian A."/>
            <person name="Kramer M."/>
            <person name="Spiegel L."/>
            <person name="Nascimento L."/>
            <person name="Zutavern T."/>
            <person name="Miller B."/>
            <person name="Ambroise C."/>
            <person name="Muller S."/>
            <person name="Spooner W."/>
            <person name="Narechania A."/>
            <person name="Ren L."/>
            <person name="Wei S."/>
            <person name="Kumari S."/>
            <person name="Faga B."/>
            <person name="Levy M.J."/>
            <person name="McMahan L."/>
            <person name="Van Buren P."/>
            <person name="Vaughn M.W."/>
            <person name="Ying K."/>
            <person name="Yeh C.-T."/>
            <person name="Emrich S.J."/>
            <person name="Jia Y."/>
            <person name="Kalyanaraman A."/>
            <person name="Hsia A.-P."/>
            <person name="Barbazuk W.B."/>
            <person name="Baucom R.S."/>
            <person name="Brutnell T.P."/>
            <person name="Carpita N.C."/>
            <person name="Chaparro C."/>
            <person name="Chia J.-M."/>
            <person name="Deragon J.-M."/>
            <person name="Estill J.C."/>
            <person name="Fu Y."/>
            <person name="Jeddeloh J.A."/>
            <person name="Han Y."/>
            <person name="Lee H."/>
            <person name="Li P."/>
            <person name="Lisch D.R."/>
            <person name="Liu S."/>
            <person name="Liu Z."/>
            <person name="Nagel D.H."/>
            <person name="McCann M.C."/>
            <person name="SanMiguel P."/>
            <person name="Myers A.M."/>
            <person name="Nettleton D."/>
            <person name="Nguyen J."/>
            <person name="Penning B.W."/>
            <person name="Ponnala L."/>
            <person name="Schneider K.L."/>
            <person name="Schwartz D.C."/>
            <person name="Sharma A."/>
            <person name="Soderlund C."/>
            <person name="Springer N.M."/>
            <person name="Sun Q."/>
            <person name="Wang H."/>
            <person name="Waterman M."/>
            <person name="Westerman R."/>
            <person name="Wolfgruber T.K."/>
            <person name="Yang L."/>
            <person name="Yu Y."/>
            <person name="Zhang L."/>
            <person name="Zhou S."/>
            <person name="Zhu Q."/>
            <person name="Bennetzen J.L."/>
            <person name="Dawe R.K."/>
            <person name="Jiang J."/>
            <person name="Jiang N."/>
            <person name="Presting G.G."/>
            <person name="Wessler S.R."/>
            <person name="Aluru S."/>
            <person name="Martienssen R.A."/>
            <person name="Clifton S.W."/>
            <person name="McCombie W.R."/>
            <person name="Wing R.A."/>
            <person name="Wilson R.K."/>
        </authorList>
    </citation>
    <scope>NUCLEOTIDE SEQUENCE [LARGE SCALE GENOMIC DNA]</scope>
    <source>
        <strain evidence="6">cv. B73</strain>
    </source>
</reference>
<evidence type="ECO:0000256" key="3">
    <source>
        <dbReference type="PROSITE-ProRule" id="PRU00023"/>
    </source>
</evidence>
<evidence type="ECO:0000256" key="2">
    <source>
        <dbReference type="ARBA" id="ARBA00023043"/>
    </source>
</evidence>